<comment type="caution">
    <text evidence="2">The sequence shown here is derived from an EMBL/GenBank/DDBJ whole genome shotgun (WGS) entry which is preliminary data.</text>
</comment>
<proteinExistence type="predicted"/>
<protein>
    <submittedName>
        <fullName evidence="2">Uncharacterized protein</fullName>
    </submittedName>
</protein>
<evidence type="ECO:0000313" key="2">
    <source>
        <dbReference type="EMBL" id="MPC42532.1"/>
    </source>
</evidence>
<reference evidence="2 3" key="1">
    <citation type="submission" date="2019-05" db="EMBL/GenBank/DDBJ databases">
        <title>Another draft genome of Portunus trituberculatus and its Hox gene families provides insights of decapod evolution.</title>
        <authorList>
            <person name="Jeong J.-H."/>
            <person name="Song I."/>
            <person name="Kim S."/>
            <person name="Choi T."/>
            <person name="Kim D."/>
            <person name="Ryu S."/>
            <person name="Kim W."/>
        </authorList>
    </citation>
    <scope>NUCLEOTIDE SEQUENCE [LARGE SCALE GENOMIC DNA]</scope>
    <source>
        <tissue evidence="2">Muscle</tissue>
    </source>
</reference>
<gene>
    <name evidence="2" type="ORF">E2C01_036155</name>
</gene>
<sequence>MRGGECVGVIAARPASPRPSPRPRWPGRTRSSRCDRGRVGVVRAEAWRGGAEVCGWRAVATGKAGRRERESPVCSETNTEQSGLRQWKGRVFMS</sequence>
<evidence type="ECO:0000313" key="3">
    <source>
        <dbReference type="Proteomes" id="UP000324222"/>
    </source>
</evidence>
<feature type="region of interest" description="Disordered" evidence="1">
    <location>
        <begin position="1"/>
        <end position="33"/>
    </location>
</feature>
<accession>A0A5B7F7Y5</accession>
<organism evidence="2 3">
    <name type="scientific">Portunus trituberculatus</name>
    <name type="common">Swimming crab</name>
    <name type="synonym">Neptunus trituberculatus</name>
    <dbReference type="NCBI Taxonomy" id="210409"/>
    <lineage>
        <taxon>Eukaryota</taxon>
        <taxon>Metazoa</taxon>
        <taxon>Ecdysozoa</taxon>
        <taxon>Arthropoda</taxon>
        <taxon>Crustacea</taxon>
        <taxon>Multicrustacea</taxon>
        <taxon>Malacostraca</taxon>
        <taxon>Eumalacostraca</taxon>
        <taxon>Eucarida</taxon>
        <taxon>Decapoda</taxon>
        <taxon>Pleocyemata</taxon>
        <taxon>Brachyura</taxon>
        <taxon>Eubrachyura</taxon>
        <taxon>Portunoidea</taxon>
        <taxon>Portunidae</taxon>
        <taxon>Portuninae</taxon>
        <taxon>Portunus</taxon>
    </lineage>
</organism>
<dbReference type="AlphaFoldDB" id="A0A5B7F7Y5"/>
<dbReference type="Proteomes" id="UP000324222">
    <property type="component" value="Unassembled WGS sequence"/>
</dbReference>
<keyword evidence="3" id="KW-1185">Reference proteome</keyword>
<dbReference type="EMBL" id="VSRR010005473">
    <property type="protein sequence ID" value="MPC42532.1"/>
    <property type="molecule type" value="Genomic_DNA"/>
</dbReference>
<name>A0A5B7F7Y5_PORTR</name>
<evidence type="ECO:0000256" key="1">
    <source>
        <dbReference type="SAM" id="MobiDB-lite"/>
    </source>
</evidence>